<comment type="caution">
    <text evidence="5">The sequence shown here is derived from an EMBL/GenBank/DDBJ whole genome shotgun (WGS) entry which is preliminary data.</text>
</comment>
<dbReference type="PANTHER" id="PTHR43179:SF12">
    <property type="entry name" value="GALACTOFURANOSYLTRANSFERASE GLFT2"/>
    <property type="match status" value="1"/>
</dbReference>
<dbReference type="Pfam" id="PF00535">
    <property type="entry name" value="Glycos_transf_2"/>
    <property type="match status" value="1"/>
</dbReference>
<evidence type="ECO:0000313" key="5">
    <source>
        <dbReference type="EMBL" id="PSN81976.1"/>
    </source>
</evidence>
<dbReference type="SUPFAM" id="SSF53448">
    <property type="entry name" value="Nucleotide-diphospho-sugar transferases"/>
    <property type="match status" value="1"/>
</dbReference>
<dbReference type="GO" id="GO:0016757">
    <property type="term" value="F:glycosyltransferase activity"/>
    <property type="evidence" value="ECO:0007669"/>
    <property type="project" value="UniProtKB-KW"/>
</dbReference>
<proteinExistence type="inferred from homology"/>
<keyword evidence="2" id="KW-0328">Glycosyltransferase</keyword>
<dbReference type="Proteomes" id="UP000240880">
    <property type="component" value="Unassembled WGS sequence"/>
</dbReference>
<dbReference type="EMBL" id="NEXC01000111">
    <property type="protein sequence ID" value="PSN81976.1"/>
    <property type="molecule type" value="Genomic_DNA"/>
</dbReference>
<reference evidence="5 6" key="1">
    <citation type="submission" date="2017-04" db="EMBL/GenBank/DDBJ databases">
        <title>Novel microbial lineages endemic to geothermal iron-oxide mats fill important gaps in the evolutionary history of Archaea.</title>
        <authorList>
            <person name="Jay Z.J."/>
            <person name="Beam J.P."/>
            <person name="Dlakic M."/>
            <person name="Rusch D.B."/>
            <person name="Kozubal M.A."/>
            <person name="Inskeep W.P."/>
        </authorList>
    </citation>
    <scope>NUCLEOTIDE SEQUENCE [LARGE SCALE GENOMIC DNA]</scope>
    <source>
        <strain evidence="5">OSP_D</strain>
    </source>
</reference>
<keyword evidence="3" id="KW-0808">Transferase</keyword>
<feature type="domain" description="Glycosyltransferase 2-like" evidence="4">
    <location>
        <begin position="6"/>
        <end position="129"/>
    </location>
</feature>
<comment type="similarity">
    <text evidence="1">Belongs to the glycosyltransferase 2 family.</text>
</comment>
<organism evidence="5 6">
    <name type="scientific">Candidatus Marsarchaeota G1 archaeon OSP_D</name>
    <dbReference type="NCBI Taxonomy" id="1978155"/>
    <lineage>
        <taxon>Archaea</taxon>
        <taxon>Candidatus Marsarchaeota</taxon>
        <taxon>Candidatus Marsarchaeota group 1</taxon>
    </lineage>
</organism>
<evidence type="ECO:0000259" key="4">
    <source>
        <dbReference type="Pfam" id="PF00535"/>
    </source>
</evidence>
<evidence type="ECO:0000313" key="6">
    <source>
        <dbReference type="Proteomes" id="UP000240880"/>
    </source>
</evidence>
<name>A0A2R6A6D8_9ARCH</name>
<evidence type="ECO:0000256" key="1">
    <source>
        <dbReference type="ARBA" id="ARBA00006739"/>
    </source>
</evidence>
<dbReference type="InterPro" id="IPR029044">
    <property type="entry name" value="Nucleotide-diphossugar_trans"/>
</dbReference>
<sequence>MNKNFSIVIPTHNRYNKLRNLLKSIKNVNPLGLEEIIIVDDSYSKLKIEKDFPSLKIKRIEFDERLFISKAKNYGWKNAKSDLIYFIDDDNVVEKHTFTPIIDRLVESKQIGALVPAVLYKSRPELVWVYATPLSKDRWSHILIGRNRTRNAKLENRFLDTDALANASIIKRSVLELTQGFEEKLKVNSSADLCLRIKKLGLKVYAYTGSFIYHDVSPPNCFGWWAEHGSQDSQRVCHEIKDWILLMKFLHYNDNLFVFHATLRSLRFLVPNTLAYLFKGKKPASLIKSLFVGYFDGFSQAFKFKYNRYNIN</sequence>
<evidence type="ECO:0000256" key="3">
    <source>
        <dbReference type="ARBA" id="ARBA00022679"/>
    </source>
</evidence>
<dbReference type="PANTHER" id="PTHR43179">
    <property type="entry name" value="RHAMNOSYLTRANSFERASE WBBL"/>
    <property type="match status" value="1"/>
</dbReference>
<accession>A0A2R6A6D8</accession>
<dbReference type="Gene3D" id="3.90.550.10">
    <property type="entry name" value="Spore Coat Polysaccharide Biosynthesis Protein SpsA, Chain A"/>
    <property type="match status" value="1"/>
</dbReference>
<dbReference type="AlphaFoldDB" id="A0A2R6A6D8"/>
<dbReference type="InterPro" id="IPR001173">
    <property type="entry name" value="Glyco_trans_2-like"/>
</dbReference>
<protein>
    <recommendedName>
        <fullName evidence="4">Glycosyltransferase 2-like domain-containing protein</fullName>
    </recommendedName>
</protein>
<gene>
    <name evidence="5" type="ORF">B9Q01_09320</name>
</gene>
<evidence type="ECO:0000256" key="2">
    <source>
        <dbReference type="ARBA" id="ARBA00022676"/>
    </source>
</evidence>